<feature type="signal peptide" evidence="1">
    <location>
        <begin position="1"/>
        <end position="16"/>
    </location>
</feature>
<dbReference type="Proteomes" id="UP000824890">
    <property type="component" value="Unassembled WGS sequence"/>
</dbReference>
<feature type="domain" description="Pre-mRNA-splicing factor Syf1-like N-terminal HAT-repeats" evidence="2">
    <location>
        <begin position="67"/>
        <end position="122"/>
    </location>
</feature>
<dbReference type="EMBL" id="JAGKQM010000014">
    <property type="protein sequence ID" value="KAH0884022.1"/>
    <property type="molecule type" value="Genomic_DNA"/>
</dbReference>
<evidence type="ECO:0000259" key="2">
    <source>
        <dbReference type="Pfam" id="PF23233"/>
    </source>
</evidence>
<proteinExistence type="predicted"/>
<dbReference type="InterPro" id="IPR055433">
    <property type="entry name" value="HAT_Syf1-like_N"/>
</dbReference>
<keyword evidence="1" id="KW-0732">Signal</keyword>
<name>A0ABQ7ZUV6_BRANA</name>
<sequence>MFSLKLSSHFMLSTLSTLVILGPDGNTRHSNVAEAAQTLESLLVSGDLNYILGKDGATMLLTIFDVDTLAAQNLITKTQQTFDQALFALPVTQHGMIWESYLVFVSQETVPVDTSLSVYRMYEDYIELLLMSENLINALSRVQKFTGEVEILWTSTVEHLIWELREWAQMELRHLNYSVPILILTDNKCLLVEKVKVKQLVEDNLVTATPTYLTVEIISEYVVSGRALPDDRVIIDNNVFVFAGP</sequence>
<protein>
    <recommendedName>
        <fullName evidence="2">Pre-mRNA-splicing factor Syf1-like N-terminal HAT-repeats domain-containing protein</fullName>
    </recommendedName>
</protein>
<keyword evidence="4" id="KW-1185">Reference proteome</keyword>
<dbReference type="Pfam" id="PF23233">
    <property type="entry name" value="HAT_Syf1_CNRKL1_N"/>
    <property type="match status" value="1"/>
</dbReference>
<feature type="chain" id="PRO_5045987307" description="Pre-mRNA-splicing factor Syf1-like N-terminal HAT-repeats domain-containing protein" evidence="1">
    <location>
        <begin position="17"/>
        <end position="245"/>
    </location>
</feature>
<reference evidence="3 4" key="1">
    <citation type="submission" date="2021-05" db="EMBL/GenBank/DDBJ databases">
        <title>Genome Assembly of Synthetic Allotetraploid Brassica napus Reveals Homoeologous Exchanges between Subgenomes.</title>
        <authorList>
            <person name="Davis J.T."/>
        </authorList>
    </citation>
    <scope>NUCLEOTIDE SEQUENCE [LARGE SCALE GENOMIC DNA]</scope>
    <source>
        <strain evidence="4">cv. Da-Ae</strain>
        <tissue evidence="3">Seedling</tissue>
    </source>
</reference>
<accession>A0ABQ7ZUV6</accession>
<organism evidence="3 4">
    <name type="scientific">Brassica napus</name>
    <name type="common">Rape</name>
    <dbReference type="NCBI Taxonomy" id="3708"/>
    <lineage>
        <taxon>Eukaryota</taxon>
        <taxon>Viridiplantae</taxon>
        <taxon>Streptophyta</taxon>
        <taxon>Embryophyta</taxon>
        <taxon>Tracheophyta</taxon>
        <taxon>Spermatophyta</taxon>
        <taxon>Magnoliopsida</taxon>
        <taxon>eudicotyledons</taxon>
        <taxon>Gunneridae</taxon>
        <taxon>Pentapetalae</taxon>
        <taxon>rosids</taxon>
        <taxon>malvids</taxon>
        <taxon>Brassicales</taxon>
        <taxon>Brassicaceae</taxon>
        <taxon>Brassiceae</taxon>
        <taxon>Brassica</taxon>
    </lineage>
</organism>
<evidence type="ECO:0000256" key="1">
    <source>
        <dbReference type="SAM" id="SignalP"/>
    </source>
</evidence>
<evidence type="ECO:0000313" key="3">
    <source>
        <dbReference type="EMBL" id="KAH0884022.1"/>
    </source>
</evidence>
<evidence type="ECO:0000313" key="4">
    <source>
        <dbReference type="Proteomes" id="UP000824890"/>
    </source>
</evidence>
<gene>
    <name evidence="3" type="ORF">HID58_060118</name>
</gene>
<comment type="caution">
    <text evidence="3">The sequence shown here is derived from an EMBL/GenBank/DDBJ whole genome shotgun (WGS) entry which is preliminary data.</text>
</comment>